<evidence type="ECO:0000313" key="4">
    <source>
        <dbReference type="Proteomes" id="UP000694569"/>
    </source>
</evidence>
<dbReference type="Ensembl" id="ENSLLET00000023123.1">
    <property type="protein sequence ID" value="ENSLLEP00000022262.1"/>
    <property type="gene ID" value="ENSLLEG00000014140.1"/>
</dbReference>
<dbReference type="InterPro" id="IPR016187">
    <property type="entry name" value="CTDL_fold"/>
</dbReference>
<keyword evidence="4" id="KW-1185">Reference proteome</keyword>
<evidence type="ECO:0000259" key="2">
    <source>
        <dbReference type="PROSITE" id="PS50041"/>
    </source>
</evidence>
<dbReference type="AlphaFoldDB" id="A0A8C5N1P8"/>
<name>A0A8C5N1P8_9ANUR</name>
<dbReference type="PROSITE" id="PS50041">
    <property type="entry name" value="C_TYPE_LECTIN_2"/>
    <property type="match status" value="1"/>
</dbReference>
<dbReference type="GO" id="GO:0030246">
    <property type="term" value="F:carbohydrate binding"/>
    <property type="evidence" value="ECO:0007669"/>
    <property type="project" value="UniProtKB-KW"/>
</dbReference>
<dbReference type="OrthoDB" id="2142683at2759"/>
<protein>
    <recommendedName>
        <fullName evidence="2">C-type lectin domain-containing protein</fullName>
    </recommendedName>
</protein>
<dbReference type="InterPro" id="IPR001304">
    <property type="entry name" value="C-type_lectin-like"/>
</dbReference>
<evidence type="ECO:0000313" key="3">
    <source>
        <dbReference type="Ensembl" id="ENSLLEP00000022262.1"/>
    </source>
</evidence>
<dbReference type="PANTHER" id="PTHR22803">
    <property type="entry name" value="MANNOSE, PHOSPHOLIPASE, LECTIN RECEPTOR RELATED"/>
    <property type="match status" value="1"/>
</dbReference>
<evidence type="ECO:0000256" key="1">
    <source>
        <dbReference type="ARBA" id="ARBA00022734"/>
    </source>
</evidence>
<dbReference type="InterPro" id="IPR033989">
    <property type="entry name" value="CD209-like_CTLD"/>
</dbReference>
<dbReference type="Pfam" id="PF00059">
    <property type="entry name" value="Lectin_C"/>
    <property type="match status" value="1"/>
</dbReference>
<dbReference type="InterPro" id="IPR050111">
    <property type="entry name" value="C-type_lectin/snaclec_domain"/>
</dbReference>
<organism evidence="3 4">
    <name type="scientific">Leptobrachium leishanense</name>
    <name type="common">Leishan spiny toad</name>
    <dbReference type="NCBI Taxonomy" id="445787"/>
    <lineage>
        <taxon>Eukaryota</taxon>
        <taxon>Metazoa</taxon>
        <taxon>Chordata</taxon>
        <taxon>Craniata</taxon>
        <taxon>Vertebrata</taxon>
        <taxon>Euteleostomi</taxon>
        <taxon>Amphibia</taxon>
        <taxon>Batrachia</taxon>
        <taxon>Anura</taxon>
        <taxon>Pelobatoidea</taxon>
        <taxon>Megophryidae</taxon>
        <taxon>Leptobrachium</taxon>
    </lineage>
</organism>
<dbReference type="GeneTree" id="ENSGT00940000164508"/>
<proteinExistence type="predicted"/>
<dbReference type="SUPFAM" id="SSF56436">
    <property type="entry name" value="C-type lectin-like"/>
    <property type="match status" value="1"/>
</dbReference>
<reference evidence="3" key="1">
    <citation type="submission" date="2025-08" db="UniProtKB">
        <authorList>
            <consortium name="Ensembl"/>
        </authorList>
    </citation>
    <scope>IDENTIFICATION</scope>
</reference>
<dbReference type="SMART" id="SM00034">
    <property type="entry name" value="CLECT"/>
    <property type="match status" value="1"/>
</dbReference>
<feature type="domain" description="C-type lectin" evidence="2">
    <location>
        <begin position="38"/>
        <end position="148"/>
    </location>
</feature>
<reference evidence="3" key="2">
    <citation type="submission" date="2025-09" db="UniProtKB">
        <authorList>
            <consortium name="Ensembl"/>
        </authorList>
    </citation>
    <scope>IDENTIFICATION</scope>
</reference>
<dbReference type="Gene3D" id="3.10.100.10">
    <property type="entry name" value="Mannose-Binding Protein A, subunit A"/>
    <property type="match status" value="1"/>
</dbReference>
<dbReference type="InterPro" id="IPR016186">
    <property type="entry name" value="C-type_lectin-like/link_sf"/>
</dbReference>
<dbReference type="Proteomes" id="UP000694569">
    <property type="component" value="Unplaced"/>
</dbReference>
<keyword evidence="1" id="KW-0430">Lectin</keyword>
<sequence length="156" mass="18057">MDNMLMFSLPEADLQKTMRSKTPPRKTVSTCDKEWKQFHRSCYYFTPSKSTWEVARSLCKEKGGDLAIIKSEKEQKFLASHIKNFFYWIGLTDIKEEGKWLWVDGTALDTSVTFWKNGEPNNQGNEDCGILYPDGQWNDMICSDSTIYAICEKALK</sequence>
<dbReference type="CDD" id="cd03590">
    <property type="entry name" value="CLECT_DC-SIGN_like"/>
    <property type="match status" value="1"/>
</dbReference>
<accession>A0A8C5N1P8</accession>